<dbReference type="Proteomes" id="UP000014629">
    <property type="component" value="Unassembled WGS sequence"/>
</dbReference>
<dbReference type="GO" id="GO:0000036">
    <property type="term" value="F:acyl carrier activity"/>
    <property type="evidence" value="ECO:0007669"/>
    <property type="project" value="UniProtKB-UniRule"/>
</dbReference>
<dbReference type="AlphaFoldDB" id="S4AT16"/>
<evidence type="ECO:0000256" key="4">
    <source>
        <dbReference type="ARBA" id="ARBA00022832"/>
    </source>
</evidence>
<dbReference type="InterPro" id="IPR006162">
    <property type="entry name" value="Ppantetheine_attach_site"/>
</dbReference>
<dbReference type="PATRIC" id="fig|1286094.4.peg.2370"/>
<comment type="similarity">
    <text evidence="7">Belongs to the acyl carrier protein (ACP) family.</text>
</comment>
<keyword evidence="5 7" id="KW-0443">Lipid metabolism</keyword>
<dbReference type="SUPFAM" id="SSF47336">
    <property type="entry name" value="ACP-like"/>
    <property type="match status" value="1"/>
</dbReference>
<dbReference type="Gene3D" id="1.10.1200.10">
    <property type="entry name" value="ACP-like"/>
    <property type="match status" value="1"/>
</dbReference>
<keyword evidence="6 7" id="KW-0275">Fatty acid biosynthesis</keyword>
<comment type="caution">
    <text evidence="10">The sequence shown here is derived from an EMBL/GenBank/DDBJ whole genome shotgun (WGS) entry which is preliminary data.</text>
</comment>
<dbReference type="GO" id="GO:0000035">
    <property type="term" value="F:acyl binding"/>
    <property type="evidence" value="ECO:0007669"/>
    <property type="project" value="TreeGrafter"/>
</dbReference>
<comment type="function">
    <text evidence="7">Carrier of the growing fatty acid chain in fatty acid biosynthesis.</text>
</comment>
<keyword evidence="1 7" id="KW-0596">Phosphopantetheine</keyword>
<feature type="region of interest" description="Disordered" evidence="8">
    <location>
        <begin position="1"/>
        <end position="26"/>
    </location>
</feature>
<evidence type="ECO:0000256" key="3">
    <source>
        <dbReference type="ARBA" id="ARBA00022553"/>
    </source>
</evidence>
<proteinExistence type="inferred from homology"/>
<dbReference type="PANTHER" id="PTHR20863">
    <property type="entry name" value="ACYL CARRIER PROTEIN"/>
    <property type="match status" value="1"/>
</dbReference>
<dbReference type="Pfam" id="PF00550">
    <property type="entry name" value="PP-binding"/>
    <property type="match status" value="1"/>
</dbReference>
<comment type="pathway">
    <text evidence="7">Lipid metabolism; fatty acid biosynthesis.</text>
</comment>
<dbReference type="InterPro" id="IPR036736">
    <property type="entry name" value="ACP-like_sf"/>
</dbReference>
<evidence type="ECO:0000313" key="10">
    <source>
        <dbReference type="EMBL" id="EPH44542.1"/>
    </source>
</evidence>
<evidence type="ECO:0000256" key="8">
    <source>
        <dbReference type="SAM" id="MobiDB-lite"/>
    </source>
</evidence>
<keyword evidence="3 7" id="KW-0597">Phosphoprotein</keyword>
<dbReference type="InterPro" id="IPR003231">
    <property type="entry name" value="ACP"/>
</dbReference>
<evidence type="ECO:0000259" key="9">
    <source>
        <dbReference type="PROSITE" id="PS50075"/>
    </source>
</evidence>
<evidence type="ECO:0000256" key="7">
    <source>
        <dbReference type="HAMAP-Rule" id="MF_01217"/>
    </source>
</evidence>
<keyword evidence="11" id="KW-1185">Reference proteome</keyword>
<organism evidence="10 11">
    <name type="scientific">Streptomyces aurantiacus JA 4570</name>
    <dbReference type="NCBI Taxonomy" id="1286094"/>
    <lineage>
        <taxon>Bacteria</taxon>
        <taxon>Bacillati</taxon>
        <taxon>Actinomycetota</taxon>
        <taxon>Actinomycetes</taxon>
        <taxon>Kitasatosporales</taxon>
        <taxon>Streptomycetaceae</taxon>
        <taxon>Streptomyces</taxon>
        <taxon>Streptomyces aurantiacus group</taxon>
    </lineage>
</organism>
<dbReference type="UniPathway" id="UPA00094"/>
<keyword evidence="4 7" id="KW-0276">Fatty acid metabolism</keyword>
<sequence length="108" mass="11713">MARAVARATTDITQGDTMTAPLPGSTLADEDRARIKDVVLEVLDVEEEHLTPDASFRKDLGADSMGLVALSASLERTFDIEIEDSKVDELDSLENVFVVVDEALAAHR</sequence>
<dbReference type="GO" id="GO:0005829">
    <property type="term" value="C:cytosol"/>
    <property type="evidence" value="ECO:0007669"/>
    <property type="project" value="TreeGrafter"/>
</dbReference>
<dbReference type="GO" id="GO:0016020">
    <property type="term" value="C:membrane"/>
    <property type="evidence" value="ECO:0007669"/>
    <property type="project" value="GOC"/>
</dbReference>
<keyword evidence="7" id="KW-0963">Cytoplasm</keyword>
<evidence type="ECO:0000256" key="5">
    <source>
        <dbReference type="ARBA" id="ARBA00023098"/>
    </source>
</evidence>
<dbReference type="GO" id="GO:0009245">
    <property type="term" value="P:lipid A biosynthetic process"/>
    <property type="evidence" value="ECO:0007669"/>
    <property type="project" value="TreeGrafter"/>
</dbReference>
<name>S4AT16_9ACTN</name>
<feature type="modified residue" description="O-(pantetheine 4'-phosphoryl)serine" evidence="7">
    <location>
        <position position="64"/>
    </location>
</feature>
<evidence type="ECO:0000313" key="11">
    <source>
        <dbReference type="Proteomes" id="UP000014629"/>
    </source>
</evidence>
<dbReference type="EMBL" id="AOPZ01000087">
    <property type="protein sequence ID" value="EPH44542.1"/>
    <property type="molecule type" value="Genomic_DNA"/>
</dbReference>
<evidence type="ECO:0000256" key="1">
    <source>
        <dbReference type="ARBA" id="ARBA00022450"/>
    </source>
</evidence>
<comment type="subcellular location">
    <subcellularLocation>
        <location evidence="7">Cytoplasm</location>
    </subcellularLocation>
</comment>
<dbReference type="PROSITE" id="PS50075">
    <property type="entry name" value="CARRIER"/>
    <property type="match status" value="1"/>
</dbReference>
<reference evidence="10 11" key="1">
    <citation type="submission" date="2013-02" db="EMBL/GenBank/DDBJ databases">
        <title>Draft Genome Sequence of Streptomyces aurantiacus, Which Produces Setomimycin.</title>
        <authorList>
            <person name="Gruening B.A."/>
            <person name="Praeg A."/>
            <person name="Erxleben A."/>
            <person name="Guenther S."/>
            <person name="Mueller M."/>
        </authorList>
    </citation>
    <scope>NUCLEOTIDE SEQUENCE [LARGE SCALE GENOMIC DNA]</scope>
    <source>
        <strain evidence="10 11">JA 4570</strain>
    </source>
</reference>
<evidence type="ECO:0000256" key="6">
    <source>
        <dbReference type="ARBA" id="ARBA00023160"/>
    </source>
</evidence>
<accession>S4AT16</accession>
<protein>
    <recommendedName>
        <fullName evidence="7">Acyl carrier protein</fullName>
        <shortName evidence="7">ACP</shortName>
    </recommendedName>
</protein>
<feature type="domain" description="Carrier" evidence="9">
    <location>
        <begin position="29"/>
        <end position="104"/>
    </location>
</feature>
<keyword evidence="2 7" id="KW-0444">Lipid biosynthesis</keyword>
<dbReference type="PROSITE" id="PS00012">
    <property type="entry name" value="PHOSPHOPANTETHEINE"/>
    <property type="match status" value="1"/>
</dbReference>
<comment type="PTM">
    <text evidence="7">4'-phosphopantetheine is transferred from CoA to a specific serine of apo-ACP by AcpS. This modification is essential for activity because fatty acids are bound in thioester linkage to the sulfhydryl of the prosthetic group.</text>
</comment>
<evidence type="ECO:0000256" key="2">
    <source>
        <dbReference type="ARBA" id="ARBA00022516"/>
    </source>
</evidence>
<gene>
    <name evidence="7" type="primary">acpP</name>
    <name evidence="10" type="ORF">STRAU_2396</name>
</gene>
<dbReference type="PANTHER" id="PTHR20863:SF76">
    <property type="entry name" value="CARRIER DOMAIN-CONTAINING PROTEIN"/>
    <property type="match status" value="1"/>
</dbReference>
<dbReference type="HAMAP" id="MF_01217">
    <property type="entry name" value="Acyl_carrier"/>
    <property type="match status" value="1"/>
</dbReference>
<dbReference type="InterPro" id="IPR009081">
    <property type="entry name" value="PP-bd_ACP"/>
</dbReference>